<sequence length="449" mass="47075">MLQGPAASGSIGAAGGEVTSADGLLQISVPPGAFAHPTQVTILSITNTAHGGRGQAYRITPEGLQGAVPLTLRFQVDDAMLQGSALDVMSIATQDADGRWHAYRQPVRDKTKNTLEVQTTHFSDWAVIAGAQLRPATATVPVGQSIDFILVTCAAQAESNGITATVDACTERPAAVGELSDWAVNSILGGAAALGTITELALTGPAQGEIPHRARFDAPLQVPAHNPVAVSVRYHELAPGAQPVTLVSNVLITRYQDCQWLRDAGSLHFEIELEYHYNGPGPEGPTSLSQSGIIRGELQSMYQNDFQGAWQGITTQGTAFLNDQVAKGDDTLRLSGSGAPAVGSGIDAGQSSGAQLVVNYSDCTYHFGGRITVLASSGKPNDPPRVTEVGNFALNGFVPIDRVDGIGGFHEMPLRQEAKTIGTYSPGGLGNGVTDGKAMARWIVHRMTY</sequence>
<reference evidence="1 2" key="1">
    <citation type="submission" date="2019-03" db="EMBL/GenBank/DDBJ databases">
        <title>Draft genome of Massilia hortus sp. nov., a novel bacterial species of the Oxalobacteraceae family.</title>
        <authorList>
            <person name="Peta V."/>
            <person name="Raths R."/>
            <person name="Bucking H."/>
        </authorList>
    </citation>
    <scope>NUCLEOTIDE SEQUENCE [LARGE SCALE GENOMIC DNA]</scope>
    <source>
        <strain evidence="1 2">ONC3</strain>
    </source>
</reference>
<keyword evidence="2" id="KW-1185">Reference proteome</keyword>
<dbReference type="AlphaFoldDB" id="A0A4Y9T5E8"/>
<organism evidence="1 2">
    <name type="scientific">Massilia horti</name>
    <dbReference type="NCBI Taxonomy" id="2562153"/>
    <lineage>
        <taxon>Bacteria</taxon>
        <taxon>Pseudomonadati</taxon>
        <taxon>Pseudomonadota</taxon>
        <taxon>Betaproteobacteria</taxon>
        <taxon>Burkholderiales</taxon>
        <taxon>Oxalobacteraceae</taxon>
        <taxon>Telluria group</taxon>
        <taxon>Massilia</taxon>
    </lineage>
</organism>
<evidence type="ECO:0000313" key="2">
    <source>
        <dbReference type="Proteomes" id="UP000297258"/>
    </source>
</evidence>
<evidence type="ECO:0008006" key="3">
    <source>
        <dbReference type="Google" id="ProtNLM"/>
    </source>
</evidence>
<gene>
    <name evidence="1" type="ORF">E4O92_10500</name>
</gene>
<name>A0A4Y9T5E8_9BURK</name>
<protein>
    <recommendedName>
        <fullName evidence="3">ZU5 domain-containing protein</fullName>
    </recommendedName>
</protein>
<dbReference type="OrthoDB" id="9772295at2"/>
<accession>A0A4Y9T5E8</accession>
<dbReference type="EMBL" id="SPUM01000063">
    <property type="protein sequence ID" value="TFW32239.1"/>
    <property type="molecule type" value="Genomic_DNA"/>
</dbReference>
<proteinExistence type="predicted"/>
<evidence type="ECO:0000313" key="1">
    <source>
        <dbReference type="EMBL" id="TFW32239.1"/>
    </source>
</evidence>
<dbReference type="Gene3D" id="2.60.220.30">
    <property type="match status" value="1"/>
</dbReference>
<dbReference type="RefSeq" id="WP_135189717.1">
    <property type="nucleotide sequence ID" value="NZ_SPUM01000063.1"/>
</dbReference>
<dbReference type="Proteomes" id="UP000297258">
    <property type="component" value="Unassembled WGS sequence"/>
</dbReference>
<comment type="caution">
    <text evidence="1">The sequence shown here is derived from an EMBL/GenBank/DDBJ whole genome shotgun (WGS) entry which is preliminary data.</text>
</comment>